<dbReference type="AlphaFoldDB" id="A0A4C1V5I4"/>
<dbReference type="Proteomes" id="UP000299102">
    <property type="component" value="Unassembled WGS sequence"/>
</dbReference>
<dbReference type="EMBL" id="BGZK01000279">
    <property type="protein sequence ID" value="GBP33770.1"/>
    <property type="molecule type" value="Genomic_DNA"/>
</dbReference>
<dbReference type="OrthoDB" id="200660at2759"/>
<feature type="non-terminal residue" evidence="2">
    <location>
        <position position="1"/>
    </location>
</feature>
<evidence type="ECO:0000313" key="2">
    <source>
        <dbReference type="EMBL" id="GBP33770.1"/>
    </source>
</evidence>
<dbReference type="STRING" id="151549.A0A4C1V5I4"/>
<reference evidence="2 3" key="1">
    <citation type="journal article" date="2019" name="Commun. Biol.">
        <title>The bagworm genome reveals a unique fibroin gene that provides high tensile strength.</title>
        <authorList>
            <person name="Kono N."/>
            <person name="Nakamura H."/>
            <person name="Ohtoshi R."/>
            <person name="Tomita M."/>
            <person name="Numata K."/>
            <person name="Arakawa K."/>
        </authorList>
    </citation>
    <scope>NUCLEOTIDE SEQUENCE [LARGE SCALE GENOMIC DNA]</scope>
</reference>
<protein>
    <submittedName>
        <fullName evidence="2">Sister chromatid cohesion protein PDS5 homolog B</fullName>
    </submittedName>
</protein>
<name>A0A4C1V5I4_EUMVA</name>
<sequence>DEVPQVREAFAAKLHKGLSKGIPNKCLPLDFMGIYALAGREPDKRIRALVRQYMHADVARRRDYVRNISVGTAVERAVCQVSQILPDYMLAFAVTVLTHDPLFERYDNIAQLKLVKQCLWFILEPLITRNDFYCYGFYKTLIERMKNHKDARFEDDDNVNYKMWAVCDLAMTLIWARSNNFEMREFPSDARIPTMFFSPQNEYFVNTRVFLPPELQFQPKKVALSTEQTRSRKRARPQHVETNNTNDVEVRVNEYYSRFEMSYS</sequence>
<evidence type="ECO:0000256" key="1">
    <source>
        <dbReference type="SAM" id="MobiDB-lite"/>
    </source>
</evidence>
<keyword evidence="3" id="KW-1185">Reference proteome</keyword>
<organism evidence="2 3">
    <name type="scientific">Eumeta variegata</name>
    <name type="common">Bagworm moth</name>
    <name type="synonym">Eumeta japonica</name>
    <dbReference type="NCBI Taxonomy" id="151549"/>
    <lineage>
        <taxon>Eukaryota</taxon>
        <taxon>Metazoa</taxon>
        <taxon>Ecdysozoa</taxon>
        <taxon>Arthropoda</taxon>
        <taxon>Hexapoda</taxon>
        <taxon>Insecta</taxon>
        <taxon>Pterygota</taxon>
        <taxon>Neoptera</taxon>
        <taxon>Endopterygota</taxon>
        <taxon>Lepidoptera</taxon>
        <taxon>Glossata</taxon>
        <taxon>Ditrysia</taxon>
        <taxon>Tineoidea</taxon>
        <taxon>Psychidae</taxon>
        <taxon>Oiketicinae</taxon>
        <taxon>Eumeta</taxon>
    </lineage>
</organism>
<accession>A0A4C1V5I4</accession>
<gene>
    <name evidence="2" type="primary">Pds5b</name>
    <name evidence="2" type="ORF">EVAR_25371_1</name>
</gene>
<proteinExistence type="predicted"/>
<dbReference type="Pfam" id="PF20168">
    <property type="entry name" value="PDS5"/>
    <property type="match status" value="1"/>
</dbReference>
<comment type="caution">
    <text evidence="2">The sequence shown here is derived from an EMBL/GenBank/DDBJ whole genome shotgun (WGS) entry which is preliminary data.</text>
</comment>
<feature type="region of interest" description="Disordered" evidence="1">
    <location>
        <begin position="222"/>
        <end position="244"/>
    </location>
</feature>
<evidence type="ECO:0000313" key="3">
    <source>
        <dbReference type="Proteomes" id="UP000299102"/>
    </source>
</evidence>